<feature type="transmembrane region" description="Helical" evidence="6">
    <location>
        <begin position="122"/>
        <end position="142"/>
    </location>
</feature>
<evidence type="ECO:0000256" key="5">
    <source>
        <dbReference type="ARBA" id="ARBA00023136"/>
    </source>
</evidence>
<sequence length="151" mass="16241">MSKMLLQFFRNDQLFQRGLSRFQRALAKVLAIAMVVVIIAATIQLLVVIGTEVSPGNSPLLGPELERVLGDVLALLITIEVLENITAYLKDHRIQVELVLATAITAMARKIIVLPADVGGKPLLVASLGLGTLALCAAYWLISRGGNQLKA</sequence>
<keyword evidence="5 6" id="KW-0472">Membrane</keyword>
<dbReference type="Pfam" id="PF06146">
    <property type="entry name" value="PsiE"/>
    <property type="match status" value="1"/>
</dbReference>
<dbReference type="Proteomes" id="UP000240206">
    <property type="component" value="Unassembled WGS sequence"/>
</dbReference>
<proteinExistence type="predicted"/>
<evidence type="ECO:0008006" key="9">
    <source>
        <dbReference type="Google" id="ProtNLM"/>
    </source>
</evidence>
<comment type="subcellular location">
    <subcellularLocation>
        <location evidence="1">Cell membrane</location>
        <topology evidence="1">Multi-pass membrane protein</topology>
    </subcellularLocation>
</comment>
<protein>
    <recommendedName>
        <fullName evidence="9">Phosphate-starvation-inducible E-like protein</fullName>
    </recommendedName>
</protein>
<organism evidence="7 8">
    <name type="scientific">Synechococcus lacustris str. Tous</name>
    <dbReference type="NCBI Taxonomy" id="1910958"/>
    <lineage>
        <taxon>Bacteria</taxon>
        <taxon>Bacillati</taxon>
        <taxon>Cyanobacteriota</taxon>
        <taxon>Cyanophyceae</taxon>
        <taxon>Synechococcales</taxon>
        <taxon>Synechococcaceae</taxon>
        <taxon>Synechococcus</taxon>
    </lineage>
</organism>
<evidence type="ECO:0000256" key="1">
    <source>
        <dbReference type="ARBA" id="ARBA00004651"/>
    </source>
</evidence>
<keyword evidence="3 6" id="KW-0812">Transmembrane</keyword>
<evidence type="ECO:0000313" key="7">
    <source>
        <dbReference type="EMBL" id="PSI01431.1"/>
    </source>
</evidence>
<keyword evidence="2" id="KW-1003">Cell membrane</keyword>
<evidence type="ECO:0000256" key="6">
    <source>
        <dbReference type="SAM" id="Phobius"/>
    </source>
</evidence>
<dbReference type="InterPro" id="IPR020948">
    <property type="entry name" value="P_starv_induced_PsiE-like"/>
</dbReference>
<name>A0A2P7EDX2_9SYNE</name>
<accession>A0A2P7EDX2</accession>
<dbReference type="STRING" id="1910958.BTM30_01955"/>
<dbReference type="GO" id="GO:0005886">
    <property type="term" value="C:plasma membrane"/>
    <property type="evidence" value="ECO:0007669"/>
    <property type="project" value="UniProtKB-SubCell"/>
</dbReference>
<comment type="caution">
    <text evidence="7">The sequence shown here is derived from an EMBL/GenBank/DDBJ whole genome shotgun (WGS) entry which is preliminary data.</text>
</comment>
<dbReference type="AlphaFoldDB" id="A0A2P7EDX2"/>
<reference evidence="8" key="1">
    <citation type="submission" date="2018-03" db="EMBL/GenBank/DDBJ databases">
        <title>Ecological and genomic features of two cosmopolitan and abundant freshwater picocyanobacteria.</title>
        <authorList>
            <person name="Cabello-Yeves P.J."/>
            <person name="Picazo A."/>
            <person name="Camacho A."/>
            <person name="Callieri C."/>
            <person name="Rosselli R."/>
            <person name="Roda-Garcia J."/>
            <person name="Coutinho F.H."/>
            <person name="Rodriguez-Valera F."/>
        </authorList>
    </citation>
    <scope>NUCLEOTIDE SEQUENCE [LARGE SCALE GENOMIC DNA]</scope>
    <source>
        <strain evidence="8">Tous</strain>
    </source>
</reference>
<gene>
    <name evidence="7" type="ORF">C7K08_07800</name>
</gene>
<feature type="transmembrane region" description="Helical" evidence="6">
    <location>
        <begin position="25"/>
        <end position="49"/>
    </location>
</feature>
<evidence type="ECO:0000256" key="3">
    <source>
        <dbReference type="ARBA" id="ARBA00022692"/>
    </source>
</evidence>
<dbReference type="EMBL" id="PXVC01000031">
    <property type="protein sequence ID" value="PSI01431.1"/>
    <property type="molecule type" value="Genomic_DNA"/>
</dbReference>
<evidence type="ECO:0000256" key="4">
    <source>
        <dbReference type="ARBA" id="ARBA00022989"/>
    </source>
</evidence>
<evidence type="ECO:0000313" key="8">
    <source>
        <dbReference type="Proteomes" id="UP000240206"/>
    </source>
</evidence>
<keyword evidence="4 6" id="KW-1133">Transmembrane helix</keyword>
<evidence type="ECO:0000256" key="2">
    <source>
        <dbReference type="ARBA" id="ARBA00022475"/>
    </source>
</evidence>
<keyword evidence="8" id="KW-1185">Reference proteome</keyword>